<sequence>MGLRQELRSLLRKAGYDVSRFDPASHTLARRKKLLETYAIDTVLDVGANIGQFARELRRDLEFSGKIVSFEPQSSAFETLKKNAARDSKWEVNNFALGDEDGMADINIAGNSYSSSLFNMLPSHLKSAPSSGYIGRETICVKTLDSVIDSYCSLENNIYLKIDTQGFEHKVIKGADKSLGRICMIQLEMSLVPLYQGQILFNDLNGLLTEKGYKLVSIEHGFSDRDSGHLLQVDGVYHRS</sequence>
<dbReference type="InterPro" id="IPR006342">
    <property type="entry name" value="FkbM_mtfrase"/>
</dbReference>
<dbReference type="RefSeq" id="WP_004180933.1">
    <property type="nucleotide sequence ID" value="NZ_CP021106.3"/>
</dbReference>
<keyword evidence="3" id="KW-1185">Reference proteome</keyword>
<keyword evidence="2" id="KW-0808">Transferase</keyword>
<evidence type="ECO:0000259" key="1">
    <source>
        <dbReference type="Pfam" id="PF05050"/>
    </source>
</evidence>
<dbReference type="EMBL" id="CP021106">
    <property type="protein sequence ID" value="ARO86553.1"/>
    <property type="molecule type" value="Genomic_DNA"/>
</dbReference>
<dbReference type="GO" id="GO:0032259">
    <property type="term" value="P:methylation"/>
    <property type="evidence" value="ECO:0007669"/>
    <property type="project" value="UniProtKB-KW"/>
</dbReference>
<feature type="domain" description="Methyltransferase FkbM" evidence="1">
    <location>
        <begin position="45"/>
        <end position="215"/>
    </location>
</feature>
<dbReference type="OrthoDB" id="4104638at2"/>
<reference evidence="2 3" key="1">
    <citation type="journal article" date="2015" name="Int. J. Syst. Evol. Microbiol.">
        <title>Nitrosospira lacus sp. nov., a psychrotolerant, ammonia-oxidizing bacterium from sandy lake sediment.</title>
        <authorList>
            <person name="Urakawa H."/>
            <person name="Garcia J.C."/>
            <person name="Nielsen J.L."/>
            <person name="Le V.Q."/>
            <person name="Kozlowski J.A."/>
            <person name="Stein L.Y."/>
            <person name="Lim C.K."/>
            <person name="Pommerening-Roser A."/>
            <person name="Martens-Habbena W."/>
            <person name="Stahl D.A."/>
            <person name="Klotz M.G."/>
        </authorList>
    </citation>
    <scope>NUCLEOTIDE SEQUENCE [LARGE SCALE GENOMIC DNA]</scope>
    <source>
        <strain evidence="2 3">APG3</strain>
    </source>
</reference>
<dbReference type="Gene3D" id="3.40.50.150">
    <property type="entry name" value="Vaccinia Virus protein VP39"/>
    <property type="match status" value="1"/>
</dbReference>
<dbReference type="SUPFAM" id="SSF53335">
    <property type="entry name" value="S-adenosyl-L-methionine-dependent methyltransferases"/>
    <property type="match status" value="1"/>
</dbReference>
<dbReference type="GO" id="GO:0008171">
    <property type="term" value="F:O-methyltransferase activity"/>
    <property type="evidence" value="ECO:0007669"/>
    <property type="project" value="TreeGrafter"/>
</dbReference>
<dbReference type="InterPro" id="IPR053188">
    <property type="entry name" value="FkbM_Methyltransferase"/>
</dbReference>
<dbReference type="InterPro" id="IPR029063">
    <property type="entry name" value="SAM-dependent_MTases_sf"/>
</dbReference>
<dbReference type="eggNOG" id="COG2242">
    <property type="taxonomic scope" value="Bacteria"/>
</dbReference>
<accession>A0A1W6SL90</accession>
<proteinExistence type="predicted"/>
<evidence type="ECO:0000313" key="3">
    <source>
        <dbReference type="Proteomes" id="UP000012179"/>
    </source>
</evidence>
<dbReference type="PANTHER" id="PTHR36973">
    <property type="entry name" value="SLL1456 PROTEIN-RELATED"/>
    <property type="match status" value="1"/>
</dbReference>
<keyword evidence="2" id="KW-0489">Methyltransferase</keyword>
<organism evidence="2 3">
    <name type="scientific">Nitrosospira lacus</name>
    <dbReference type="NCBI Taxonomy" id="1288494"/>
    <lineage>
        <taxon>Bacteria</taxon>
        <taxon>Pseudomonadati</taxon>
        <taxon>Pseudomonadota</taxon>
        <taxon>Betaproteobacteria</taxon>
        <taxon>Nitrosomonadales</taxon>
        <taxon>Nitrosomonadaceae</taxon>
        <taxon>Nitrosospira</taxon>
    </lineage>
</organism>
<evidence type="ECO:0000313" key="2">
    <source>
        <dbReference type="EMBL" id="ARO86553.1"/>
    </source>
</evidence>
<protein>
    <submittedName>
        <fullName evidence="2">FkbM family methyltransferase</fullName>
    </submittedName>
</protein>
<dbReference type="AlphaFoldDB" id="A0A1W6SL90"/>
<name>A0A1W6SL90_9PROT</name>
<dbReference type="NCBIfam" id="TIGR01444">
    <property type="entry name" value="fkbM_fam"/>
    <property type="match status" value="1"/>
</dbReference>
<dbReference type="KEGG" id="nlc:EBAPG3_001440"/>
<dbReference type="Pfam" id="PF05050">
    <property type="entry name" value="Methyltransf_21"/>
    <property type="match status" value="1"/>
</dbReference>
<gene>
    <name evidence="2" type="ORF">EBAPG3_001440</name>
</gene>
<dbReference type="PANTHER" id="PTHR36973:SF4">
    <property type="entry name" value="NODULATION PROTEIN"/>
    <property type="match status" value="1"/>
</dbReference>
<dbReference type="Proteomes" id="UP000012179">
    <property type="component" value="Chromosome"/>
</dbReference>